<sequence>MRITEPTLVYLTSRSESAGESAVANVMKVSEAKRAAGVTAKYHQLDINDEVSIRKFREDLLKEHGERCIDVLVNNAGVMDNTVEENKGLKETIETNYYGTKRVTEILLDLMNEKGRIVFISSMMGELSNHSSEVQEKFSAADLQVQELDNLMEDFVKSKCSGVDNSGYCANPYSTSKTGVTMYARILARDYANDPRGLLFTSCHPGWVKTDMGGPDAPLSVEMGVQTPIHLVTEDYSRLLAYNGMYFTRKTVDKF</sequence>
<evidence type="ECO:0000313" key="6">
    <source>
        <dbReference type="Proteomes" id="UP000187429"/>
    </source>
</evidence>
<keyword evidence="6" id="KW-1185">Reference proteome</keyword>
<keyword evidence="2" id="KW-0521">NADP</keyword>
<dbReference type="SUPFAM" id="SSF51735">
    <property type="entry name" value="NAD(P)-binding Rossmann-fold domains"/>
    <property type="match status" value="1"/>
</dbReference>
<dbReference type="AlphaFoldDB" id="A0A1R1Y3B8"/>
<dbReference type="Proteomes" id="UP000187429">
    <property type="component" value="Unassembled WGS sequence"/>
</dbReference>
<gene>
    <name evidence="5" type="ORF">AYI69_g5855</name>
</gene>
<evidence type="ECO:0000256" key="3">
    <source>
        <dbReference type="ARBA" id="ARBA00023002"/>
    </source>
</evidence>
<reference evidence="6" key="1">
    <citation type="submission" date="2017-01" db="EMBL/GenBank/DDBJ databases">
        <authorList>
            <person name="Wang Y."/>
            <person name="White M."/>
            <person name="Kvist S."/>
            <person name="Moncalvo J.-M."/>
        </authorList>
    </citation>
    <scope>NUCLEOTIDE SEQUENCE [LARGE SCALE GENOMIC DNA]</scope>
    <source>
        <strain evidence="6">ID-206-W2</strain>
    </source>
</reference>
<accession>A0A1R1Y3B8</accession>
<dbReference type="PRINTS" id="PR00080">
    <property type="entry name" value="SDRFAMILY"/>
</dbReference>
<evidence type="ECO:0000256" key="4">
    <source>
        <dbReference type="RuleBase" id="RU000363"/>
    </source>
</evidence>
<dbReference type="Pfam" id="PF00106">
    <property type="entry name" value="adh_short"/>
    <property type="match status" value="1"/>
</dbReference>
<dbReference type="PANTHER" id="PTHR43963">
    <property type="entry name" value="CARBONYL REDUCTASE 1-RELATED"/>
    <property type="match status" value="1"/>
</dbReference>
<proteinExistence type="inferred from homology"/>
<dbReference type="InterPro" id="IPR002347">
    <property type="entry name" value="SDR_fam"/>
</dbReference>
<evidence type="ECO:0000256" key="2">
    <source>
        <dbReference type="ARBA" id="ARBA00022857"/>
    </source>
</evidence>
<name>A0A1R1Y3B8_9FUNG</name>
<dbReference type="GO" id="GO:0016491">
    <property type="term" value="F:oxidoreductase activity"/>
    <property type="evidence" value="ECO:0007669"/>
    <property type="project" value="UniProtKB-KW"/>
</dbReference>
<dbReference type="InterPro" id="IPR036291">
    <property type="entry name" value="NAD(P)-bd_dom_sf"/>
</dbReference>
<dbReference type="Gene3D" id="3.40.50.720">
    <property type="entry name" value="NAD(P)-binding Rossmann-like Domain"/>
    <property type="match status" value="1"/>
</dbReference>
<evidence type="ECO:0000256" key="1">
    <source>
        <dbReference type="ARBA" id="ARBA00006484"/>
    </source>
</evidence>
<organism evidence="5 6">
    <name type="scientific">Smittium culicis</name>
    <dbReference type="NCBI Taxonomy" id="133412"/>
    <lineage>
        <taxon>Eukaryota</taxon>
        <taxon>Fungi</taxon>
        <taxon>Fungi incertae sedis</taxon>
        <taxon>Zoopagomycota</taxon>
        <taxon>Kickxellomycotina</taxon>
        <taxon>Harpellomycetes</taxon>
        <taxon>Harpellales</taxon>
        <taxon>Legeriomycetaceae</taxon>
        <taxon>Smittium</taxon>
    </lineage>
</organism>
<comment type="similarity">
    <text evidence="1 4">Belongs to the short-chain dehydrogenases/reductases (SDR) family.</text>
</comment>
<dbReference type="EMBL" id="LSSM01002536">
    <property type="protein sequence ID" value="OMJ21340.1"/>
    <property type="molecule type" value="Genomic_DNA"/>
</dbReference>
<comment type="caution">
    <text evidence="5">The sequence shown here is derived from an EMBL/GenBank/DDBJ whole genome shotgun (WGS) entry which is preliminary data.</text>
</comment>
<dbReference type="PRINTS" id="PR00081">
    <property type="entry name" value="GDHRDH"/>
</dbReference>
<dbReference type="OrthoDB" id="9876299at2759"/>
<protein>
    <submittedName>
        <fullName evidence="5">Carbonyl reductase [NADPH] 1</fullName>
    </submittedName>
</protein>
<dbReference type="PANTHER" id="PTHR43963:SF6">
    <property type="entry name" value="CHAIN DEHYDROGENASE FAMILY PROTEIN, PUTATIVE (AFU_ORTHOLOGUE AFUA_3G15350)-RELATED"/>
    <property type="match status" value="1"/>
</dbReference>
<keyword evidence="3" id="KW-0560">Oxidoreductase</keyword>
<evidence type="ECO:0000313" key="5">
    <source>
        <dbReference type="EMBL" id="OMJ21340.1"/>
    </source>
</evidence>